<proteinExistence type="predicted"/>
<accession>A0ACC3ZKF2</accession>
<reference evidence="1 2" key="1">
    <citation type="journal article" date="2020" name="Phytopathology">
        <title>Genome Sequence Resources of Colletotrichum truncatum, C. plurivorum, C. musicola, and C. sojae: Four Species Pathogenic to Soybean (Glycine max).</title>
        <authorList>
            <person name="Rogerio F."/>
            <person name="Boufleur T.R."/>
            <person name="Ciampi-Guillardi M."/>
            <person name="Sukno S.A."/>
            <person name="Thon M.R."/>
            <person name="Massola Junior N.S."/>
            <person name="Baroncelli R."/>
        </authorList>
    </citation>
    <scope>NUCLEOTIDE SEQUENCE [LARGE SCALE GENOMIC DNA]</scope>
    <source>
        <strain evidence="1 2">CMES1059</strain>
    </source>
</reference>
<keyword evidence="2" id="KW-1185">Reference proteome</keyword>
<name>A0ACC3ZKF2_COLTU</name>
<gene>
    <name evidence="1" type="ORF">CTRU02_202468</name>
</gene>
<protein>
    <submittedName>
        <fullName evidence="1">Uncharacterized protein</fullName>
    </submittedName>
</protein>
<sequence length="1938" mass="216256">MLKRQDSRGLPTRFSEQYSTDKRSISVAKNDDSGERQKQDQAISFWLSEAEKLQPERRALFLESAESDNYEDYVSSLARAVQDTVNNSKISKLSRRIKPIYLLANSIAPITTSASQINPMPASLVLGGITCILSLSVRLDDFQSKLIETLEWMGDEVDLINLYRQEGLFGDDPAIKACEINIAADILKFCRKVAKLFYDEDGKKRNTAVFALRTQYKDFDVRFGEVKTNFKLHLDALEKRRDMANIRKMRSVHDKVHDISEMLKHEYGGSRKGTDGESERDKQKIYQEERRRRFLDWLPSLNFGEIQESNFDRLVPGSGDWLLDHHKFQTWRDSANSDLLWVYGKPGAGKSHLAARVITELGPSLSSSSSPAMAYAYCTTTQMKARMTMNNLLGSLLGQLYKQLPLSEGIDTLLSRADTSSKEELQRSEMKEGIKKVVSRLRSSFIIVDGLDECNHFPDRQFEDLCSFLAGLTEPKDSGSSTKILIFSRPDYKAINSAFSKYPQVEVDGGVNDADIKAYISQKVDEINGDPSPEERLGFEEIKSLMFNNAGGLFLWVHFKAKYFKEIGSVEDIKDALQDTTEDLDDLYGEEIKKILNHSSRFVRDRALRALLWVTNSYRPLTKIELLEALSIKPGRRGLNQCQRLPRDISLSTECADLISEVNGRYQLRHASLKDFLSSQLPTLLAFGALQLEAHTILAETCLTYINLQQFDTVQLTTPKVSDELCFQYPLLDYASLCWGDHFVKGNGHKNKRLETLLEELLSKENAMRLTVQIKVNDFKRWTPGKTTPLHILAIFNLVEVARTMPKLQSLISNQDEFRRSPIEYSVKFGRREMTRWLLDRHLEESKNGKPLSPAIFKSCERWLLHDVAEEDWEDIARDLVSLGFDKDIPDFRGETPIHSAAKAGANRTLSCFLEMGALLNTTTMDGDTPLTAAAFHLNPSGVDALLRAGVEATQAGKYQETALHYAAECGLADMVVNLLSHGADVNARCSPKRGLFGQTPLHYAARCNMAEVVEILIKHEAGMDIETTKGDNAFMMACGFGNIEVVKVLLKNGTDPSTRNSANGQTGLHVAADRGDTSLIKILLETRARDTLLNALDEDGNTPLIISLMAEQTTVAKMLLEQGAQSDLANKVGCTPLWIAIENNCGEVARLLLTDYKSGADRPGYGGKTALHLIASRGWSDLLPLILEQNGSPEARDDEGLAPLHYAAAFNQCDFINELMRLSSGLDTCPLNIKGLTPLHFAAREGSVDAIRLLKKINPSSCSVKTESAKMLPIHHAAFSGQVQCVAELVTPETINSECSSGETPLWIACMKGRYNVVRHLIECGADVDKADESGNTPALVASSQSYIRITNLLLDNGASAEIAARNGTNLLHIAAEIGNEKLVDHFLRLSDNDLKETNLGSMIFAMNEEGWDAMCFAARGGQHRMVERLRKLQIPIDSMGRGFMNPLTLAAAHGYSDFVKVAVAQGASLQSKSRWDEWFQRDALLNATACQRRQTAEILLANGADPTMRDCYGMCAIDYAAQSPLLSGVFDRLLKDYQPLDPKTRNENVIRGIVKFASAEELAQAGRDDKAARDRHLQVCGITAGLLLLNTPTSIEQARLCMFELAGDQVTCDMCAESVSVPFFQCTVCTDLDLCPPCHQVYCQSTPPNTIPEHIKDFWALEEEMYPVLRVAVVFRKQGVESLPICFKNLGQIVEEWIDERAEAYVRWEKFHELEADFNPRPAPGWTFIRLLDAVRGLKWLDPGKNNAENAERTIHFGDVQQGLETIYEKFSPQTENHKPACNGHEFIEILPHTQLSAEDQNHFEAEGNLKREFIEDLARQYSDRLAQNNDESSVQAADTPIPHITVQDQVIANEVEMIVLKSDRAEKNKQRLNLLREKLLENIAESSPQGNTYSGVNGAAAALDTPLNVHEISWELAHAILGVPYPGGLSDPSPT</sequence>
<dbReference type="EMBL" id="VUJX02000001">
    <property type="protein sequence ID" value="KAL0944581.1"/>
    <property type="molecule type" value="Genomic_DNA"/>
</dbReference>
<comment type="caution">
    <text evidence="1">The sequence shown here is derived from an EMBL/GenBank/DDBJ whole genome shotgun (WGS) entry which is preliminary data.</text>
</comment>
<dbReference type="Proteomes" id="UP000805649">
    <property type="component" value="Unassembled WGS sequence"/>
</dbReference>
<evidence type="ECO:0000313" key="2">
    <source>
        <dbReference type="Proteomes" id="UP000805649"/>
    </source>
</evidence>
<evidence type="ECO:0000313" key="1">
    <source>
        <dbReference type="EMBL" id="KAL0944581.1"/>
    </source>
</evidence>
<organism evidence="1 2">
    <name type="scientific">Colletotrichum truncatum</name>
    <name type="common">Anthracnose fungus</name>
    <name type="synonym">Colletotrichum capsici</name>
    <dbReference type="NCBI Taxonomy" id="5467"/>
    <lineage>
        <taxon>Eukaryota</taxon>
        <taxon>Fungi</taxon>
        <taxon>Dikarya</taxon>
        <taxon>Ascomycota</taxon>
        <taxon>Pezizomycotina</taxon>
        <taxon>Sordariomycetes</taxon>
        <taxon>Hypocreomycetidae</taxon>
        <taxon>Glomerellales</taxon>
        <taxon>Glomerellaceae</taxon>
        <taxon>Colletotrichum</taxon>
        <taxon>Colletotrichum truncatum species complex</taxon>
    </lineage>
</organism>